<evidence type="ECO:0000313" key="9">
    <source>
        <dbReference type="Proteomes" id="UP000050996"/>
    </source>
</evidence>
<keyword evidence="8" id="KW-0378">Hydrolase</keyword>
<feature type="transmembrane region" description="Helical" evidence="6">
    <location>
        <begin position="151"/>
        <end position="170"/>
    </location>
</feature>
<dbReference type="InterPro" id="IPR014782">
    <property type="entry name" value="Peptidase_M1_dom"/>
</dbReference>
<dbReference type="GO" id="GO:0005886">
    <property type="term" value="C:plasma membrane"/>
    <property type="evidence" value="ECO:0007669"/>
    <property type="project" value="UniProtKB-SubCell"/>
</dbReference>
<gene>
    <name evidence="8" type="ORF">AN957_17675</name>
</gene>
<dbReference type="PANTHER" id="PTHR43839:SF3">
    <property type="entry name" value="OLIGOPEPTIDE ABC TRANSPORTER, PERMEASE PROTEIN"/>
    <property type="match status" value="1"/>
</dbReference>
<evidence type="ECO:0000256" key="6">
    <source>
        <dbReference type="RuleBase" id="RU363032"/>
    </source>
</evidence>
<feature type="transmembrane region" description="Helical" evidence="6">
    <location>
        <begin position="12"/>
        <end position="32"/>
    </location>
</feature>
<dbReference type="Gene3D" id="1.10.390.10">
    <property type="entry name" value="Neutral Protease Domain 2"/>
    <property type="match status" value="1"/>
</dbReference>
<feature type="transmembrane region" description="Helical" evidence="6">
    <location>
        <begin position="209"/>
        <end position="234"/>
    </location>
</feature>
<sequence length="797" mass="91792">MNKLLKINFSLYIGIFCVSLLLFLCVFGPMMASHSLTETLETQYTDGKVISPPMEPFESKDYPLGTDKWGYDLLSMIFHGIRYTVFIALAITLIKMLVGTVLGLYIGQWKRTPSWMIAFENAWSYVPLFLILYFFMRPINFNSQLETNTLLGYFILIASIISIPSIVSSVRLKTAELNKSVYIEAARALGASRNRLIWKHIFPQLKETILVMFILEIVYVITIMGQLALVNIFVGGTLVRFDPLIYLSVTKELSGLVGQARLNIYGNTHILIVPLIVLLFTTISFSLLANGLKNRFQSNYARTPWIKIGQVPRMKPVRKQFGEKSKFRSPSGEKLAFLSLIIVFIGAGTYVYLTKDSDVGVKNFSKAAYEMQLEMDENGEFDTAVTIQVKNKSDDDWDELVFYFIPNVFKEGHAFESVKGSAKVKMKEIEVNGEKADYSLEKDTLKIVLPNNMKEKRKHTVKVEYEFTPPEQGVRFSKEKDNYYLAQWYPMLATYQNGKWNKEDYSDGVETYHVDFANYRVEYKLPEGYTLISSAEKDPKPGVNKGTVKMKKVRDFFIAVTKDMDIHETTANDGVKIRLFTKSDHDKKIDDSLALAKGALSFYQEKIGAYPHKQLDIILDNGPFMEYPGVVTINPYIQDMNFYRTSIVHEIAHQYFYGVVANDQYNEGWIDEGITEFATSMYFYAAENQREEQAFAIPKHRMDLIKEAGLGRQYSNVPVHELKHTGYMYGQPTVELLKMMKVKYRLKGDDVKEVSMQFLSDYYHHFMYKEVNTEEFVRFTKDYFLVPSGYFNGWLNK</sequence>
<dbReference type="PANTHER" id="PTHR43839">
    <property type="entry name" value="OPPC IN A BINDING PROTEIN-DEPENDENT TRANSPORT SYSTEM"/>
    <property type="match status" value="1"/>
</dbReference>
<dbReference type="SUPFAM" id="SSF161098">
    <property type="entry name" value="MetI-like"/>
    <property type="match status" value="1"/>
</dbReference>
<dbReference type="InterPro" id="IPR035906">
    <property type="entry name" value="MetI-like_sf"/>
</dbReference>
<dbReference type="InterPro" id="IPR042097">
    <property type="entry name" value="Aminopeptidase_N-like_N_sf"/>
</dbReference>
<keyword evidence="8" id="KW-0645">Protease</keyword>
<keyword evidence="4 6" id="KW-1133">Transmembrane helix</keyword>
<dbReference type="EMBL" id="LJIX01000006">
    <property type="protein sequence ID" value="KQL20224.1"/>
    <property type="molecule type" value="Genomic_DNA"/>
</dbReference>
<comment type="subcellular location">
    <subcellularLocation>
        <location evidence="6">Cell membrane</location>
        <topology evidence="6">Multi-pass membrane protein</topology>
    </subcellularLocation>
    <subcellularLocation>
        <location evidence="1">Membrane</location>
        <topology evidence="1">Multi-pass membrane protein</topology>
    </subcellularLocation>
</comment>
<dbReference type="Gene3D" id="1.10.3720.10">
    <property type="entry name" value="MetI-like"/>
    <property type="match status" value="1"/>
</dbReference>
<keyword evidence="2 6" id="KW-0813">Transport</keyword>
<keyword evidence="3 6" id="KW-0812">Transmembrane</keyword>
<feature type="domain" description="ABC transmembrane type-1" evidence="7">
    <location>
        <begin position="81"/>
        <end position="289"/>
    </location>
</feature>
<feature type="transmembrane region" description="Helical" evidence="6">
    <location>
        <begin position="270"/>
        <end position="292"/>
    </location>
</feature>
<proteinExistence type="inferred from homology"/>
<protein>
    <submittedName>
        <fullName evidence="8">Aminopeptidase</fullName>
    </submittedName>
</protein>
<feature type="transmembrane region" description="Helical" evidence="6">
    <location>
        <begin position="335"/>
        <end position="353"/>
    </location>
</feature>
<keyword evidence="5 6" id="KW-0472">Membrane</keyword>
<dbReference type="PATRIC" id="fig|1637975.4.peg.3470"/>
<feature type="transmembrane region" description="Helical" evidence="6">
    <location>
        <begin position="118"/>
        <end position="136"/>
    </location>
</feature>
<comment type="caution">
    <text evidence="8">The sequence shown here is derived from an EMBL/GenBank/DDBJ whole genome shotgun (WGS) entry which is preliminary data.</text>
</comment>
<accession>A0A0Q3QRJ8</accession>
<evidence type="ECO:0000256" key="1">
    <source>
        <dbReference type="ARBA" id="ARBA00004141"/>
    </source>
</evidence>
<dbReference type="AlphaFoldDB" id="A0A0Q3QRJ8"/>
<evidence type="ECO:0000259" key="7">
    <source>
        <dbReference type="PROSITE" id="PS50928"/>
    </source>
</evidence>
<dbReference type="Proteomes" id="UP000050996">
    <property type="component" value="Unassembled WGS sequence"/>
</dbReference>
<dbReference type="CDD" id="cd09604">
    <property type="entry name" value="M1_APN_like"/>
    <property type="match status" value="1"/>
</dbReference>
<evidence type="ECO:0000256" key="4">
    <source>
        <dbReference type="ARBA" id="ARBA00022989"/>
    </source>
</evidence>
<dbReference type="GO" id="GO:0055085">
    <property type="term" value="P:transmembrane transport"/>
    <property type="evidence" value="ECO:0007669"/>
    <property type="project" value="InterPro"/>
</dbReference>
<name>A0A0Q3QRJ8_9BACI</name>
<dbReference type="Pfam" id="PF01433">
    <property type="entry name" value="Peptidase_M1"/>
    <property type="match status" value="1"/>
</dbReference>
<dbReference type="InterPro" id="IPR027268">
    <property type="entry name" value="Peptidase_M4/M1_CTD_sf"/>
</dbReference>
<evidence type="ECO:0000256" key="3">
    <source>
        <dbReference type="ARBA" id="ARBA00022692"/>
    </source>
</evidence>
<dbReference type="SUPFAM" id="SSF55486">
    <property type="entry name" value="Metalloproteases ('zincins'), catalytic domain"/>
    <property type="match status" value="1"/>
</dbReference>
<dbReference type="CDD" id="cd06261">
    <property type="entry name" value="TM_PBP2"/>
    <property type="match status" value="1"/>
</dbReference>
<dbReference type="Pfam" id="PF00528">
    <property type="entry name" value="BPD_transp_1"/>
    <property type="match status" value="1"/>
</dbReference>
<keyword evidence="9" id="KW-1185">Reference proteome</keyword>
<comment type="similarity">
    <text evidence="6">Belongs to the binding-protein-dependent transport system permease family.</text>
</comment>
<dbReference type="GO" id="GO:0004177">
    <property type="term" value="F:aminopeptidase activity"/>
    <property type="evidence" value="ECO:0007669"/>
    <property type="project" value="UniProtKB-KW"/>
</dbReference>
<dbReference type="STRING" id="1637975.AN957_17675"/>
<dbReference type="RefSeq" id="WP_056685393.1">
    <property type="nucleotide sequence ID" value="NZ_LJIX01000006.1"/>
</dbReference>
<dbReference type="GO" id="GO:0008270">
    <property type="term" value="F:zinc ion binding"/>
    <property type="evidence" value="ECO:0007669"/>
    <property type="project" value="InterPro"/>
</dbReference>
<feature type="transmembrane region" description="Helical" evidence="6">
    <location>
        <begin position="83"/>
        <end position="106"/>
    </location>
</feature>
<organism evidence="8 9">
    <name type="scientific">Cytobacillus solani</name>
    <dbReference type="NCBI Taxonomy" id="1637975"/>
    <lineage>
        <taxon>Bacteria</taxon>
        <taxon>Bacillati</taxon>
        <taxon>Bacillota</taxon>
        <taxon>Bacilli</taxon>
        <taxon>Bacillales</taxon>
        <taxon>Bacillaceae</taxon>
        <taxon>Cytobacillus</taxon>
    </lineage>
</organism>
<dbReference type="InterPro" id="IPR000515">
    <property type="entry name" value="MetI-like"/>
</dbReference>
<dbReference type="Gene3D" id="2.60.40.1730">
    <property type="entry name" value="tricorn interacting facor f3 domain"/>
    <property type="match status" value="1"/>
</dbReference>
<dbReference type="GO" id="GO:0008237">
    <property type="term" value="F:metallopeptidase activity"/>
    <property type="evidence" value="ECO:0007669"/>
    <property type="project" value="InterPro"/>
</dbReference>
<evidence type="ECO:0000256" key="2">
    <source>
        <dbReference type="ARBA" id="ARBA00022448"/>
    </source>
</evidence>
<evidence type="ECO:0000256" key="5">
    <source>
        <dbReference type="ARBA" id="ARBA00023136"/>
    </source>
</evidence>
<evidence type="ECO:0000313" key="8">
    <source>
        <dbReference type="EMBL" id="KQL20224.1"/>
    </source>
</evidence>
<reference evidence="8 9" key="1">
    <citation type="submission" date="2015-09" db="EMBL/GenBank/DDBJ databases">
        <title>Genome sequencing project for genomic taxonomy and phylogenomics of Bacillus-like bacteria.</title>
        <authorList>
            <person name="Liu B."/>
            <person name="Wang J."/>
            <person name="Zhu Y."/>
            <person name="Liu G."/>
            <person name="Chen Q."/>
            <person name="Chen Z."/>
            <person name="Lan J."/>
            <person name="Che J."/>
            <person name="Ge C."/>
            <person name="Shi H."/>
            <person name="Pan Z."/>
            <person name="Liu X."/>
        </authorList>
    </citation>
    <scope>NUCLEOTIDE SEQUENCE [LARGE SCALE GENOMIC DNA]</scope>
    <source>
        <strain evidence="8 9">FJAT-18043</strain>
    </source>
</reference>
<dbReference type="PROSITE" id="PS50928">
    <property type="entry name" value="ABC_TM1"/>
    <property type="match status" value="1"/>
</dbReference>
<keyword evidence="8" id="KW-0031">Aminopeptidase</keyword>